<reference evidence="8" key="2">
    <citation type="submission" date="2015-11" db="EMBL/GenBank/DDBJ databases">
        <authorList>
            <person name="Zhang Y."/>
            <person name="Guo Z."/>
        </authorList>
    </citation>
    <scope>NUCLEOTIDE SEQUENCE</scope>
</reference>
<evidence type="ECO:0000256" key="4">
    <source>
        <dbReference type="RuleBase" id="RU000394"/>
    </source>
</evidence>
<evidence type="ECO:0000259" key="7">
    <source>
        <dbReference type="PROSITE" id="PS50067"/>
    </source>
</evidence>
<dbReference type="PROSITE" id="PS00411">
    <property type="entry name" value="KINESIN_MOTOR_1"/>
    <property type="match status" value="1"/>
</dbReference>
<dbReference type="EMBL" id="LN902843">
    <property type="protein sequence ID" value="CDS37091.1"/>
    <property type="molecule type" value="Genomic_DNA"/>
</dbReference>
<evidence type="ECO:0000256" key="2">
    <source>
        <dbReference type="ARBA" id="ARBA00022840"/>
    </source>
</evidence>
<keyword evidence="9" id="KW-1185">Reference proteome</keyword>
<dbReference type="GO" id="GO:0007018">
    <property type="term" value="P:microtubule-based movement"/>
    <property type="evidence" value="ECO:0007669"/>
    <property type="project" value="InterPro"/>
</dbReference>
<keyword evidence="4" id="KW-0493">Microtubule</keyword>
<keyword evidence="1 3" id="KW-0547">Nucleotide-binding</keyword>
<dbReference type="SUPFAM" id="SSF52540">
    <property type="entry name" value="P-loop containing nucleoside triphosphate hydrolases"/>
    <property type="match status" value="1"/>
</dbReference>
<dbReference type="OMA" id="METCQIN"/>
<dbReference type="PRINTS" id="PR00380">
    <property type="entry name" value="KINESINHEAVY"/>
</dbReference>
<keyword evidence="2 3" id="KW-0067">ATP-binding</keyword>
<name>A0A068XXY9_ECHMU</name>
<dbReference type="GO" id="GO:0005524">
    <property type="term" value="F:ATP binding"/>
    <property type="evidence" value="ECO:0007669"/>
    <property type="project" value="UniProtKB-UniRule"/>
</dbReference>
<dbReference type="OrthoDB" id="3176171at2759"/>
<dbReference type="InterPro" id="IPR019821">
    <property type="entry name" value="Kinesin_motor_CS"/>
</dbReference>
<keyword evidence="3 4" id="KW-0505">Motor protein</keyword>
<evidence type="ECO:0000313" key="9">
    <source>
        <dbReference type="Proteomes" id="UP000017246"/>
    </source>
</evidence>
<dbReference type="AlphaFoldDB" id="A0A068XXY9"/>
<dbReference type="eggNOG" id="KOG0241">
    <property type="taxonomic scope" value="Eukaryota"/>
</dbReference>
<evidence type="ECO:0000256" key="5">
    <source>
        <dbReference type="SAM" id="Coils"/>
    </source>
</evidence>
<reference evidence="8" key="1">
    <citation type="journal article" date="2013" name="Nature">
        <title>The genomes of four tapeworm species reveal adaptations to parasitism.</title>
        <authorList>
            <person name="Tsai I.J."/>
            <person name="Zarowiecki M."/>
            <person name="Holroyd N."/>
            <person name="Garciarrubio A."/>
            <person name="Sanchez-Flores A."/>
            <person name="Brooks K.L."/>
            <person name="Tracey A."/>
            <person name="Bobes R.J."/>
            <person name="Fragoso G."/>
            <person name="Sciutto E."/>
            <person name="Aslett M."/>
            <person name="Beasley H."/>
            <person name="Bennett H.M."/>
            <person name="Cai J."/>
            <person name="Camicia F."/>
            <person name="Clark R."/>
            <person name="Cucher M."/>
            <person name="De Silva N."/>
            <person name="Day T.A."/>
            <person name="Deplazes P."/>
            <person name="Estrada K."/>
            <person name="Fernandez C."/>
            <person name="Holland P.W."/>
            <person name="Hou J."/>
            <person name="Hu S."/>
            <person name="Huckvale T."/>
            <person name="Hung S.S."/>
            <person name="Kamenetzky L."/>
            <person name="Keane J.A."/>
            <person name="Kiss F."/>
            <person name="Koziol U."/>
            <person name="Lambert O."/>
            <person name="Liu K."/>
            <person name="Luo X."/>
            <person name="Luo Y."/>
            <person name="Macchiaroli N."/>
            <person name="Nichol S."/>
            <person name="Paps J."/>
            <person name="Parkinson J."/>
            <person name="Pouchkina-Stantcheva N."/>
            <person name="Riddiford N."/>
            <person name="Rosenzvit M."/>
            <person name="Salinas G."/>
            <person name="Wasmuth J.D."/>
            <person name="Zamanian M."/>
            <person name="Zheng Y."/>
            <person name="Cai X."/>
            <person name="Soberon X."/>
            <person name="Olson P.D."/>
            <person name="Laclette J.P."/>
            <person name="Brehm K."/>
            <person name="Berriman M."/>
            <person name="Garciarrubio A."/>
            <person name="Bobes R.J."/>
            <person name="Fragoso G."/>
            <person name="Sanchez-Flores A."/>
            <person name="Estrada K."/>
            <person name="Cevallos M.A."/>
            <person name="Morett E."/>
            <person name="Gonzalez V."/>
            <person name="Portillo T."/>
            <person name="Ochoa-Leyva A."/>
            <person name="Jose M.V."/>
            <person name="Sciutto E."/>
            <person name="Landa A."/>
            <person name="Jimenez L."/>
            <person name="Valdes V."/>
            <person name="Carrero J.C."/>
            <person name="Larralde C."/>
            <person name="Morales-Montor J."/>
            <person name="Limon-Lason J."/>
            <person name="Soberon X."/>
            <person name="Laclette J.P."/>
        </authorList>
    </citation>
    <scope>NUCLEOTIDE SEQUENCE [LARGE SCALE GENOMIC DNA]</scope>
</reference>
<dbReference type="InterPro" id="IPR036961">
    <property type="entry name" value="Kinesin_motor_dom_sf"/>
</dbReference>
<keyword evidence="5" id="KW-0175">Coiled coil</keyword>
<evidence type="ECO:0000256" key="1">
    <source>
        <dbReference type="ARBA" id="ARBA00022741"/>
    </source>
</evidence>
<evidence type="ECO:0000256" key="6">
    <source>
        <dbReference type="SAM" id="MobiDB-lite"/>
    </source>
</evidence>
<dbReference type="Pfam" id="PF00225">
    <property type="entry name" value="Kinesin"/>
    <property type="match status" value="1"/>
</dbReference>
<dbReference type="GO" id="GO:0003777">
    <property type="term" value="F:microtubule motor activity"/>
    <property type="evidence" value="ECO:0007669"/>
    <property type="project" value="InterPro"/>
</dbReference>
<dbReference type="GO" id="GO:0008017">
    <property type="term" value="F:microtubule binding"/>
    <property type="evidence" value="ECO:0007669"/>
    <property type="project" value="InterPro"/>
</dbReference>
<evidence type="ECO:0000256" key="3">
    <source>
        <dbReference type="PROSITE-ProRule" id="PRU00283"/>
    </source>
</evidence>
<feature type="coiled-coil region" evidence="5">
    <location>
        <begin position="400"/>
        <end position="448"/>
    </location>
</feature>
<gene>
    <name evidence="8" type="ORF">EmuJ_000432300</name>
</gene>
<accession>A0A068XXY9</accession>
<dbReference type="InterPro" id="IPR001752">
    <property type="entry name" value="Kinesin_motor_dom"/>
</dbReference>
<feature type="binding site" evidence="3">
    <location>
        <begin position="101"/>
        <end position="108"/>
    </location>
    <ligand>
        <name>ATP</name>
        <dbReference type="ChEBI" id="CHEBI:30616"/>
    </ligand>
</feature>
<sequence>MSELEESGTVTTAVRVRPFSQSEIGSKDNYTAVDCPEFGKVRCSKKGLHPTVFSVDHTFCCFAGDVIETEKGSQQEVYMALGLPLLKKALAGYNACLLAYGVTSSGKTYSMYGTADDPGIVPRIVEDLFAHIDVERGMNVSTTVHFSYYEIYNEKINDLLQDKRNPSQLTVREHPVTGPFVEGLIQPAVHSSEEMFAWLRQGDARRSVASTEMNARSSRSHTIASFIIRREVVRFTNGTVENVYTSKLTLVDLAGSERQSSSNGISERLMETCQINKSLFVLGRVISQLSGDTQTKTVFRSTERPSRKRPKLEFKGTSPLLTPQTLVKRKNNTFVSYRDSLLTWLLKDSLGGNSVTTMLATVSPSSLHIDDTLSTLHYARRVQCIVNKAVVNEDPEGRIIRELMSEVEKLRRRLDESAKSSSPLTGQVRTLKRLLLAREEEVAQLTSELTKRTIDCARLQAGALQASSETASPCLYVGDLCTKDLCEIPMKRLKSNLCPEGTGSYTLSTIRRVAPDGAEKSESTVRTDAPNCNGDPNPSGIQLAELPGSIDVVESSAVIPREDVSTSTIEDVTVIPLSGLEKMQSDLRFLTKALSAYQNVQTADASLDVCEQTFGLSVLPSEDSSLMRAAIKRKLEVAKCEVETNTDELVKYDVATSDDPSYQILPRTSFDQVIGDVGNRRSVVESKAYVDSTTLTDDYELGVTCISLNFFNELYERQHLLRLKLSSQEPKPKSDANVTTDLDVMVFPEKDYKELHCQIEKLKAKLSRCETVGEDKETSTHNDNVAVDDFAVERTSKDMNESEREFNGCESANPTDNLTSDACVAAAGNASSSHLSREAITKDYVHSRVNFFENLNRNQVICSEYLPEASKEGTLMCGSKIVKQPNDELLANEDLKQNVKLLQYQVESQRWEIQYLEKLNKRLTNERNMVAKVLKNVFQERRSNAVDMLSLFDEVLGSIPQVSEEFRREMESILEQFGCDTNKPLI</sequence>
<feature type="compositionally biased region" description="Basic and acidic residues" evidence="6">
    <location>
        <begin position="516"/>
        <end position="525"/>
    </location>
</feature>
<proteinExistence type="inferred from homology"/>
<dbReference type="STRING" id="6211.A0A068XXY9"/>
<dbReference type="Proteomes" id="UP000017246">
    <property type="component" value="Unassembled WGS sequence"/>
</dbReference>
<protein>
    <recommendedName>
        <fullName evidence="4">Kinesin-like protein</fullName>
    </recommendedName>
</protein>
<dbReference type="GO" id="GO:0005874">
    <property type="term" value="C:microtubule"/>
    <property type="evidence" value="ECO:0007669"/>
    <property type="project" value="UniProtKB-KW"/>
</dbReference>
<feature type="region of interest" description="Disordered" evidence="6">
    <location>
        <begin position="516"/>
        <end position="538"/>
    </location>
</feature>
<dbReference type="PROSITE" id="PS50067">
    <property type="entry name" value="KINESIN_MOTOR_2"/>
    <property type="match status" value="1"/>
</dbReference>
<feature type="domain" description="Kinesin motor" evidence="7">
    <location>
        <begin position="9"/>
        <end position="385"/>
    </location>
</feature>
<dbReference type="SMART" id="SM00129">
    <property type="entry name" value="KISc"/>
    <property type="match status" value="1"/>
</dbReference>
<organism evidence="8 9">
    <name type="scientific">Echinococcus multilocularis</name>
    <name type="common">Fox tapeworm</name>
    <dbReference type="NCBI Taxonomy" id="6211"/>
    <lineage>
        <taxon>Eukaryota</taxon>
        <taxon>Metazoa</taxon>
        <taxon>Spiralia</taxon>
        <taxon>Lophotrochozoa</taxon>
        <taxon>Platyhelminthes</taxon>
        <taxon>Cestoda</taxon>
        <taxon>Eucestoda</taxon>
        <taxon>Cyclophyllidea</taxon>
        <taxon>Taeniidae</taxon>
        <taxon>Echinococcus</taxon>
    </lineage>
</organism>
<dbReference type="PANTHER" id="PTHR47117">
    <property type="entry name" value="STAR-RELATED LIPID TRANSFER PROTEIN 9"/>
    <property type="match status" value="1"/>
</dbReference>
<dbReference type="InterPro" id="IPR027417">
    <property type="entry name" value="P-loop_NTPase"/>
</dbReference>
<comment type="similarity">
    <text evidence="3 4">Belongs to the TRAFAC class myosin-kinesin ATPase superfamily. Kinesin family.</text>
</comment>
<dbReference type="Gene3D" id="3.40.850.10">
    <property type="entry name" value="Kinesin motor domain"/>
    <property type="match status" value="1"/>
</dbReference>
<evidence type="ECO:0000313" key="8">
    <source>
        <dbReference type="EMBL" id="CDS37091.1"/>
    </source>
</evidence>
<feature type="coiled-coil region" evidence="5">
    <location>
        <begin position="906"/>
        <end position="936"/>
    </location>
</feature>